<keyword evidence="3" id="KW-0175">Coiled coil</keyword>
<evidence type="ECO:0000256" key="3">
    <source>
        <dbReference type="SAM" id="Coils"/>
    </source>
</evidence>
<dbReference type="PROSITE" id="PS01159">
    <property type="entry name" value="WW_DOMAIN_1"/>
    <property type="match status" value="1"/>
</dbReference>
<evidence type="ECO:0000256" key="2">
    <source>
        <dbReference type="ARBA" id="ARBA00022737"/>
    </source>
</evidence>
<dbReference type="AlphaFoldDB" id="A0A9W6ZUW6"/>
<dbReference type="SMART" id="SM00364">
    <property type="entry name" value="LRR_BAC"/>
    <property type="match status" value="6"/>
</dbReference>
<dbReference type="InterPro" id="IPR001611">
    <property type="entry name" value="Leu-rich_rpt"/>
</dbReference>
<dbReference type="SUPFAM" id="SSF52058">
    <property type="entry name" value="L domain-like"/>
    <property type="match status" value="1"/>
</dbReference>
<feature type="domain" description="WW" evidence="5">
    <location>
        <begin position="884"/>
        <end position="910"/>
    </location>
</feature>
<dbReference type="InterPro" id="IPR003591">
    <property type="entry name" value="Leu-rich_rpt_typical-subtyp"/>
</dbReference>
<keyword evidence="7" id="KW-1185">Reference proteome</keyword>
<evidence type="ECO:0000313" key="6">
    <source>
        <dbReference type="EMBL" id="GMH56380.1"/>
    </source>
</evidence>
<keyword evidence="2" id="KW-0677">Repeat</keyword>
<dbReference type="OrthoDB" id="5985090at2759"/>
<proteinExistence type="predicted"/>
<evidence type="ECO:0000313" key="7">
    <source>
        <dbReference type="Proteomes" id="UP001165085"/>
    </source>
</evidence>
<dbReference type="InterPro" id="IPR050216">
    <property type="entry name" value="LRR_domain-containing"/>
</dbReference>
<dbReference type="Proteomes" id="UP001165085">
    <property type="component" value="Unassembled WGS sequence"/>
</dbReference>
<sequence>MVTKENELHGEITINLDSDAHLRAAMAIQRLIRVRMATRRLRTKISEAMFTKRLDMKHGVWYYKNQRSGETTWDVPRGNIPMQPMPEPFRRSIEKEKQDIRLKKLKEKEKRDFLIEQRKEEYKQEQIKHVSQAEQAERDRRDQLWADAVEHGKLTGELNMSWQKLGDISERVYNFRRTSARDLTHLRLVGHEMEVVPAKLATSCNNIISLSLTSNRLTDVDAVAQLTKLTSLTLLRNKLTKLPASMGNLVRLSVLELASNRLESLPATFGNLTGLSKLNLECNRLRRIPETLSRLTIKTLNLNSNDLVTLPHCISSMPNISQLSCNDNKLKYLPGSISESNTLQAIHVCNNRIMELPDTLGQLTTLTNLWLDFNNLTALPMSFHKLDRLTELKMEGNAGMVFPTMDKIIRGPKTVLAWSKKRFSTSLFARQQSIVLTFQDMLKQVGKHSIGGEEHRGIYEKNVKFDIPGKAKKKETKGKPEDSLAGPSNLPEEEGEGELFYQYPEEMFWDTFLPALEEIWNEGSLDTAGDIRSFPYSRKEAERVMNSFEDPYGPVIYRSPTGWFRRCVCKKPDGSRNVCIPPKAGWMCERPVMLVKMHITLERELEERQRQAQERKTVKEASEAAEKSAKEYLETDEGQIMIRKMAEARAHELQHSEANSKFKGALELEFRRKRKRLEKAFKKKEKKLQAKRNEAHDEMEKKKDALMEKGKELVGWAAEQNDIQIDKLLDTLANLPEDALLTQLVDKYEADLAKIVKEIEKKAAKGSLAERILPKALIEFKNSMTKDHNEKLNELMVDLKRQYVERESYRARKKVKMEHIKLRKIMGAWTGLGLRENFDEWKVWTKHRVRQRRRDIRKKNRENRFQYEQEMANKDFAVWNLNKWQRNWDEYNDLPYWVHNVTGESTYDEPDIEAYIPKGWVEPDPPECMRDAATGELLSPRSLRIKEADTPSEASEIGSDDDSDEEWKAQRGLGGDGEDSDDETPAQTPAAITDGTEEKKDDAVTGMVPVDGSQTMVAEIPVTVDKNSVGFADSDEVQLAGGDIVNRPSTSNTMVVRPLTNEMGARSRSVKGLKAEQDAAAARILKRRRIQIKRRMQREGLLGEDGEDGKQSEIAKMLAKQEAEEAEKNRQPTELEVMIQCGFDPAKGDDYSQKELDQFAMKAIKMNKAMGRTANGGVGDLVDENGQAFGHYEPSMFESFFNKRKQKKELKQRLAEERAKKYGGDVGGKGNSKEREDQEPTGLGTVFSRQGPRET</sequence>
<gene>
    <name evidence="6" type="ORF">TrST_g4157</name>
</gene>
<feature type="region of interest" description="Disordered" evidence="4">
    <location>
        <begin position="1203"/>
        <end position="1255"/>
    </location>
</feature>
<feature type="coiled-coil region" evidence="3">
    <location>
        <begin position="674"/>
        <end position="705"/>
    </location>
</feature>
<dbReference type="SMART" id="SM00456">
    <property type="entry name" value="WW"/>
    <property type="match status" value="2"/>
</dbReference>
<keyword evidence="1" id="KW-0433">Leucine-rich repeat</keyword>
<protein>
    <recommendedName>
        <fullName evidence="5">WW domain-containing protein</fullName>
    </recommendedName>
</protein>
<evidence type="ECO:0000259" key="5">
    <source>
        <dbReference type="PROSITE" id="PS01159"/>
    </source>
</evidence>
<comment type="caution">
    <text evidence="6">The sequence shown here is derived from an EMBL/GenBank/DDBJ whole genome shotgun (WGS) entry which is preliminary data.</text>
</comment>
<dbReference type="SMART" id="SM00369">
    <property type="entry name" value="LRR_TYP"/>
    <property type="match status" value="5"/>
</dbReference>
<dbReference type="InterPro" id="IPR001202">
    <property type="entry name" value="WW_dom"/>
</dbReference>
<evidence type="ECO:0000256" key="1">
    <source>
        <dbReference type="ARBA" id="ARBA00022614"/>
    </source>
</evidence>
<dbReference type="PROSITE" id="PS51450">
    <property type="entry name" value="LRR"/>
    <property type="match status" value="1"/>
</dbReference>
<reference evidence="7" key="1">
    <citation type="journal article" date="2023" name="Commun. Biol.">
        <title>Genome analysis of Parmales, the sister group of diatoms, reveals the evolutionary specialization of diatoms from phago-mixotrophs to photoautotrophs.</title>
        <authorList>
            <person name="Ban H."/>
            <person name="Sato S."/>
            <person name="Yoshikawa S."/>
            <person name="Yamada K."/>
            <person name="Nakamura Y."/>
            <person name="Ichinomiya M."/>
            <person name="Sato N."/>
            <person name="Blanc-Mathieu R."/>
            <person name="Endo H."/>
            <person name="Kuwata A."/>
            <person name="Ogata H."/>
        </authorList>
    </citation>
    <scope>NUCLEOTIDE SEQUENCE [LARGE SCALE GENOMIC DNA]</scope>
    <source>
        <strain evidence="7">NIES 3701</strain>
    </source>
</reference>
<accession>A0A9W6ZUW6</accession>
<feature type="region of interest" description="Disordered" evidence="4">
    <location>
        <begin position="470"/>
        <end position="494"/>
    </location>
</feature>
<name>A0A9W6ZUW6_9STRA</name>
<organism evidence="6 7">
    <name type="scientific">Triparma strigata</name>
    <dbReference type="NCBI Taxonomy" id="1606541"/>
    <lineage>
        <taxon>Eukaryota</taxon>
        <taxon>Sar</taxon>
        <taxon>Stramenopiles</taxon>
        <taxon>Ochrophyta</taxon>
        <taxon>Bolidophyceae</taxon>
        <taxon>Parmales</taxon>
        <taxon>Triparmaceae</taxon>
        <taxon>Triparma</taxon>
    </lineage>
</organism>
<dbReference type="Gene3D" id="3.80.10.10">
    <property type="entry name" value="Ribonuclease Inhibitor"/>
    <property type="match status" value="1"/>
</dbReference>
<dbReference type="PANTHER" id="PTHR48051:SF1">
    <property type="entry name" value="RAS SUPPRESSOR PROTEIN 1"/>
    <property type="match status" value="1"/>
</dbReference>
<dbReference type="InterPro" id="IPR032675">
    <property type="entry name" value="LRR_dom_sf"/>
</dbReference>
<feature type="compositionally biased region" description="Basic and acidic residues" evidence="4">
    <location>
        <begin position="1209"/>
        <end position="1223"/>
    </location>
</feature>
<dbReference type="PANTHER" id="PTHR48051">
    <property type="match status" value="1"/>
</dbReference>
<dbReference type="Pfam" id="PF13855">
    <property type="entry name" value="LRR_8"/>
    <property type="match status" value="1"/>
</dbReference>
<evidence type="ECO:0000256" key="4">
    <source>
        <dbReference type="SAM" id="MobiDB-lite"/>
    </source>
</evidence>
<dbReference type="EMBL" id="BRXY01000039">
    <property type="protein sequence ID" value="GMH56380.1"/>
    <property type="molecule type" value="Genomic_DNA"/>
</dbReference>
<feature type="region of interest" description="Disordered" evidence="4">
    <location>
        <begin position="917"/>
        <end position="1010"/>
    </location>
</feature>
<dbReference type="GO" id="GO:0005737">
    <property type="term" value="C:cytoplasm"/>
    <property type="evidence" value="ECO:0007669"/>
    <property type="project" value="TreeGrafter"/>
</dbReference>